<reference evidence="2 3" key="1">
    <citation type="submission" date="2021-07" db="EMBL/GenBank/DDBJ databases">
        <title>Genome data of Colletotrichum spaethianum.</title>
        <authorList>
            <person name="Utami Y.D."/>
            <person name="Hiruma K."/>
        </authorList>
    </citation>
    <scope>NUCLEOTIDE SEQUENCE [LARGE SCALE GENOMIC DNA]</scope>
    <source>
        <strain evidence="2 3">MAFF 242679</strain>
    </source>
</reference>
<protein>
    <submittedName>
        <fullName evidence="2">Uncharacterized protein</fullName>
    </submittedName>
</protein>
<accession>A0AA37GJ94</accession>
<feature type="region of interest" description="Disordered" evidence="1">
    <location>
        <begin position="28"/>
        <end position="63"/>
    </location>
</feature>
<evidence type="ECO:0000256" key="1">
    <source>
        <dbReference type="SAM" id="MobiDB-lite"/>
    </source>
</evidence>
<evidence type="ECO:0000313" key="3">
    <source>
        <dbReference type="Proteomes" id="UP001055172"/>
    </source>
</evidence>
<proteinExistence type="predicted"/>
<name>A0AA37GJ94_9PEZI</name>
<evidence type="ECO:0000313" key="2">
    <source>
        <dbReference type="EMBL" id="GJC82019.1"/>
    </source>
</evidence>
<dbReference type="Proteomes" id="UP001055172">
    <property type="component" value="Unassembled WGS sequence"/>
</dbReference>
<organism evidence="2 3">
    <name type="scientific">Colletotrichum liriopes</name>
    <dbReference type="NCBI Taxonomy" id="708192"/>
    <lineage>
        <taxon>Eukaryota</taxon>
        <taxon>Fungi</taxon>
        <taxon>Dikarya</taxon>
        <taxon>Ascomycota</taxon>
        <taxon>Pezizomycotina</taxon>
        <taxon>Sordariomycetes</taxon>
        <taxon>Hypocreomycetidae</taxon>
        <taxon>Glomerellales</taxon>
        <taxon>Glomerellaceae</taxon>
        <taxon>Colletotrichum</taxon>
        <taxon>Colletotrichum spaethianum species complex</taxon>
    </lineage>
</organism>
<comment type="caution">
    <text evidence="2">The sequence shown here is derived from an EMBL/GenBank/DDBJ whole genome shotgun (WGS) entry which is preliminary data.</text>
</comment>
<gene>
    <name evidence="2" type="ORF">ColLi_04857</name>
</gene>
<dbReference type="EMBL" id="BPPX01000008">
    <property type="protein sequence ID" value="GJC82019.1"/>
    <property type="molecule type" value="Genomic_DNA"/>
</dbReference>
<sequence>METNRFGFWPSEGPLGLLSRWVPSSYRANTTPGRDTQPAWQPGPRREAKVGSGIITLRHGRNH</sequence>
<dbReference type="AlphaFoldDB" id="A0AA37GJ94"/>
<keyword evidence="3" id="KW-1185">Reference proteome</keyword>